<dbReference type="Proteomes" id="UP000240989">
    <property type="component" value="Unassembled WGS sequence"/>
</dbReference>
<keyword evidence="3 4" id="KW-0456">Lyase</keyword>
<gene>
    <name evidence="4" type="primary">ubiC</name>
    <name evidence="6" type="ORF">C0W27_13375</name>
    <name evidence="5" type="ORF">C0W41_17255</name>
</gene>
<comment type="function">
    <text evidence="4">Removes the pyruvyl group from chorismate, with concomitant aromatization of the ring, to provide 4-hydroxybenzoate (4HB) for the ubiquinone pathway.</text>
</comment>
<sequence length="180" mass="20302">MSEFKQLYSPFLEGAVWYPASEWALEGRSVGSWLLESDSLSRRLAAHCRVFSVTVLAQSVIKNSELSLSERALLGHSDCLERIVMLNGDQQHWVYARTLMPTTILCGDESDLAELGANPLGYRIFNGNNSRRDALEVAKIGMPEQAIWARRSRLWINEKPMLVAELFLPDSPAYARNNKC</sequence>
<organism evidence="5 8">
    <name type="scientific">Photobacterium angustum</name>
    <dbReference type="NCBI Taxonomy" id="661"/>
    <lineage>
        <taxon>Bacteria</taxon>
        <taxon>Pseudomonadati</taxon>
        <taxon>Pseudomonadota</taxon>
        <taxon>Gammaproteobacteria</taxon>
        <taxon>Vibrionales</taxon>
        <taxon>Vibrionaceae</taxon>
        <taxon>Photobacterium</taxon>
    </lineage>
</organism>
<dbReference type="PANTHER" id="PTHR38683:SF1">
    <property type="entry name" value="CHORISMATE PYRUVATE-LYASE"/>
    <property type="match status" value="1"/>
</dbReference>
<feature type="binding site" evidence="4">
    <location>
        <position position="120"/>
    </location>
    <ligand>
        <name>substrate</name>
    </ligand>
</feature>
<dbReference type="EMBL" id="PYOU01000010">
    <property type="protein sequence ID" value="PSX08941.1"/>
    <property type="molecule type" value="Genomic_DNA"/>
</dbReference>
<keyword evidence="1 4" id="KW-0963">Cytoplasm</keyword>
<comment type="catalytic activity">
    <reaction evidence="4">
        <text>chorismate = 4-hydroxybenzoate + pyruvate</text>
        <dbReference type="Rhea" id="RHEA:16505"/>
        <dbReference type="ChEBI" id="CHEBI:15361"/>
        <dbReference type="ChEBI" id="CHEBI:17879"/>
        <dbReference type="ChEBI" id="CHEBI:29748"/>
        <dbReference type="EC" id="4.1.3.40"/>
    </reaction>
</comment>
<dbReference type="Proteomes" id="UP000241440">
    <property type="component" value="Unassembled WGS sequence"/>
</dbReference>
<dbReference type="RefSeq" id="WP_045083799.1">
    <property type="nucleotide sequence ID" value="NZ_JZSN01000009.1"/>
</dbReference>
<dbReference type="AlphaFoldDB" id="A0A0D8S0B5"/>
<dbReference type="InterPro" id="IPR028978">
    <property type="entry name" value="Chorismate_lyase_/UTRA_dom_sf"/>
</dbReference>
<comment type="pathway">
    <text evidence="4">Cofactor biosynthesis; ubiquinone biosynthesis.</text>
</comment>
<feature type="binding site" evidence="4">
    <location>
        <position position="165"/>
    </location>
    <ligand>
        <name>substrate</name>
    </ligand>
</feature>
<proteinExistence type="inferred from homology"/>
<dbReference type="Pfam" id="PF04345">
    <property type="entry name" value="Chor_lyase"/>
    <property type="match status" value="1"/>
</dbReference>
<dbReference type="GeneID" id="61231167"/>
<evidence type="ECO:0000313" key="8">
    <source>
        <dbReference type="Proteomes" id="UP000241440"/>
    </source>
</evidence>
<accession>A0A0D8S0B5</accession>
<dbReference type="SUPFAM" id="SSF64288">
    <property type="entry name" value="Chorismate lyase-like"/>
    <property type="match status" value="1"/>
</dbReference>
<evidence type="ECO:0000256" key="3">
    <source>
        <dbReference type="ARBA" id="ARBA00023239"/>
    </source>
</evidence>
<dbReference type="EC" id="4.1.3.40" evidence="4"/>
<dbReference type="Gene3D" id="3.40.1410.10">
    <property type="entry name" value="Chorismate lyase-like"/>
    <property type="match status" value="1"/>
</dbReference>
<name>A0A0D8S0B5_PHOAN</name>
<dbReference type="GO" id="GO:0006744">
    <property type="term" value="P:ubiquinone biosynthetic process"/>
    <property type="evidence" value="ECO:0007669"/>
    <property type="project" value="UniProtKB-UniRule"/>
</dbReference>
<evidence type="ECO:0000256" key="4">
    <source>
        <dbReference type="HAMAP-Rule" id="MF_01632"/>
    </source>
</evidence>
<evidence type="ECO:0000313" key="6">
    <source>
        <dbReference type="EMBL" id="PSX08941.1"/>
    </source>
</evidence>
<reference evidence="7 8" key="1">
    <citation type="submission" date="2018-01" db="EMBL/GenBank/DDBJ databases">
        <title>Whole genome sequencing of Histamine producing bacteria.</title>
        <authorList>
            <person name="Butler K."/>
        </authorList>
    </citation>
    <scope>NUCLEOTIDE SEQUENCE [LARGE SCALE GENOMIC DNA]</scope>
    <source>
        <strain evidence="5 8">A2-1</strain>
        <strain evidence="6 7">A6-1</strain>
    </source>
</reference>
<keyword evidence="2 4" id="KW-0831">Ubiquinone biosynthesis</keyword>
<evidence type="ECO:0000313" key="7">
    <source>
        <dbReference type="Proteomes" id="UP000240989"/>
    </source>
</evidence>
<comment type="caution">
    <text evidence="5">The sequence shown here is derived from an EMBL/GenBank/DDBJ whole genome shotgun (WGS) entry which is preliminary data.</text>
</comment>
<comment type="caution">
    <text evidence="4">Lacks conserved residue(s) required for the propagation of feature annotation.</text>
</comment>
<dbReference type="GO" id="GO:0008813">
    <property type="term" value="F:chorismate lyase activity"/>
    <property type="evidence" value="ECO:0007669"/>
    <property type="project" value="UniProtKB-UniRule"/>
</dbReference>
<dbReference type="InterPro" id="IPR007440">
    <property type="entry name" value="Chorismate--pyruvate_lyase"/>
</dbReference>
<keyword evidence="4" id="KW-0670">Pyruvate</keyword>
<comment type="similarity">
    <text evidence="4">Belongs to the UbiC family.</text>
</comment>
<feature type="binding site" evidence="4">
    <location>
        <position position="82"/>
    </location>
    <ligand>
        <name>substrate</name>
    </ligand>
</feature>
<dbReference type="GO" id="GO:0042866">
    <property type="term" value="P:pyruvate biosynthetic process"/>
    <property type="evidence" value="ECO:0007669"/>
    <property type="project" value="UniProtKB-UniRule"/>
</dbReference>
<comment type="subcellular location">
    <subcellularLocation>
        <location evidence="4">Cytoplasm</location>
    </subcellularLocation>
</comment>
<protein>
    <recommendedName>
        <fullName evidence="4">Probable chorismate pyruvate-lyase</fullName>
        <shortName evidence="4">CL</shortName>
        <shortName evidence="4">CPL</shortName>
        <ecNumber evidence="4">4.1.3.40</ecNumber>
    </recommendedName>
</protein>
<evidence type="ECO:0000313" key="5">
    <source>
        <dbReference type="EMBL" id="PSX05820.1"/>
    </source>
</evidence>
<evidence type="ECO:0000256" key="2">
    <source>
        <dbReference type="ARBA" id="ARBA00022688"/>
    </source>
</evidence>
<evidence type="ECO:0000256" key="1">
    <source>
        <dbReference type="ARBA" id="ARBA00022490"/>
    </source>
</evidence>
<dbReference type="GO" id="GO:0005829">
    <property type="term" value="C:cytosol"/>
    <property type="evidence" value="ECO:0007669"/>
    <property type="project" value="TreeGrafter"/>
</dbReference>
<dbReference type="HAMAP" id="MF_01632">
    <property type="entry name" value="UbiC"/>
    <property type="match status" value="1"/>
</dbReference>
<dbReference type="EMBL" id="PYOY01000010">
    <property type="protein sequence ID" value="PSX05820.1"/>
    <property type="molecule type" value="Genomic_DNA"/>
</dbReference>
<dbReference type="UniPathway" id="UPA00232"/>
<keyword evidence="7" id="KW-1185">Reference proteome</keyword>
<dbReference type="PANTHER" id="PTHR38683">
    <property type="entry name" value="CHORISMATE PYRUVATE-LYASE"/>
    <property type="match status" value="1"/>
</dbReference>